<dbReference type="GO" id="GO:0019441">
    <property type="term" value="P:L-tryptophan catabolic process to kynurenine"/>
    <property type="evidence" value="ECO:0007669"/>
    <property type="project" value="InterPro"/>
</dbReference>
<name>A0A8J7SA98_9RHOB</name>
<dbReference type="EMBL" id="JAEHHL010000001">
    <property type="protein sequence ID" value="MBK0398207.1"/>
    <property type="molecule type" value="Genomic_DNA"/>
</dbReference>
<proteinExistence type="predicted"/>
<accession>A0A8J7SA98</accession>
<reference evidence="1" key="1">
    <citation type="submission" date="2020-12" db="EMBL/GenBank/DDBJ databases">
        <title>Bacterial taxonomy.</title>
        <authorList>
            <person name="Pan X."/>
        </authorList>
    </citation>
    <scope>NUCLEOTIDE SEQUENCE</scope>
    <source>
        <strain evidence="1">M0105</strain>
    </source>
</reference>
<dbReference type="Proteomes" id="UP000655420">
    <property type="component" value="Unassembled WGS sequence"/>
</dbReference>
<dbReference type="InterPro" id="IPR007325">
    <property type="entry name" value="KFase/CYL"/>
</dbReference>
<dbReference type="Gene3D" id="3.50.30.50">
    <property type="entry name" value="Putative cyclase"/>
    <property type="match status" value="1"/>
</dbReference>
<gene>
    <name evidence="1" type="ORF">H0I76_03315</name>
</gene>
<evidence type="ECO:0000313" key="1">
    <source>
        <dbReference type="EMBL" id="MBK0398207.1"/>
    </source>
</evidence>
<keyword evidence="2" id="KW-1185">Reference proteome</keyword>
<dbReference type="RefSeq" id="WP_200607046.1">
    <property type="nucleotide sequence ID" value="NZ_JAEHHL010000001.1"/>
</dbReference>
<dbReference type="Pfam" id="PF04199">
    <property type="entry name" value="Cyclase"/>
    <property type="match status" value="1"/>
</dbReference>
<dbReference type="AlphaFoldDB" id="A0A8J7SA98"/>
<sequence length="339" mass="37337">MTQRWKNRPEGSNWGDFGADDQIGRMNLVTPEIRRRAAGEIREGIAFLLSLPLDYPGSNKLTPYRFPPQFHHAKRGKGHNYNYELSDVCGCFDDVICDDAVTLYTQYSTQWDALGHVGQMFDADGDGTPEKVFYNGYRGGVEIVGPDDGEGPHGASALGIENLARSCVQGRGVLVDLERHYGRERKLVGYDELMQALDSQAATVETGDFLCLHTGFAELVLSMNKDPDGEVLANSCAVLDGRDERLQRWIDESGLVAICADNFAVEAYPAREGKGDHFPGLPLHNLCLFKLGIHLGELWNFAELARWLRANGRSHFFLTAPPLNLPGSVGSPLTPIGTV</sequence>
<dbReference type="SUPFAM" id="SSF102198">
    <property type="entry name" value="Putative cyclase"/>
    <property type="match status" value="1"/>
</dbReference>
<dbReference type="InterPro" id="IPR037175">
    <property type="entry name" value="KFase_sf"/>
</dbReference>
<dbReference type="PANTHER" id="PTHR34861:SF10">
    <property type="entry name" value="CYCLASE"/>
    <property type="match status" value="1"/>
</dbReference>
<dbReference type="GO" id="GO:0004061">
    <property type="term" value="F:arylformamidase activity"/>
    <property type="evidence" value="ECO:0007669"/>
    <property type="project" value="InterPro"/>
</dbReference>
<organism evidence="1 2">
    <name type="scientific">Thermohalobaculum xanthum</name>
    <dbReference type="NCBI Taxonomy" id="2753746"/>
    <lineage>
        <taxon>Bacteria</taxon>
        <taxon>Pseudomonadati</taxon>
        <taxon>Pseudomonadota</taxon>
        <taxon>Alphaproteobacteria</taxon>
        <taxon>Rhodobacterales</taxon>
        <taxon>Paracoccaceae</taxon>
        <taxon>Thermohalobaculum</taxon>
    </lineage>
</organism>
<evidence type="ECO:0000313" key="2">
    <source>
        <dbReference type="Proteomes" id="UP000655420"/>
    </source>
</evidence>
<comment type="caution">
    <text evidence="1">The sequence shown here is derived from an EMBL/GenBank/DDBJ whole genome shotgun (WGS) entry which is preliminary data.</text>
</comment>
<dbReference type="PANTHER" id="PTHR34861">
    <property type="match status" value="1"/>
</dbReference>
<protein>
    <submittedName>
        <fullName evidence="1">Cyclase family protein</fullName>
    </submittedName>
</protein>